<dbReference type="RefSeq" id="WP_147057790.1">
    <property type="nucleotide sequence ID" value="NZ_CP042437.1"/>
</dbReference>
<keyword evidence="3" id="KW-1185">Reference proteome</keyword>
<dbReference type="EMBL" id="CP042437">
    <property type="protein sequence ID" value="QEC78802.1"/>
    <property type="molecule type" value="Genomic_DNA"/>
</dbReference>
<dbReference type="InterPro" id="IPR007899">
    <property type="entry name" value="CHAD_dom"/>
</dbReference>
<name>A0A5B8W7D2_9SPHI</name>
<dbReference type="OrthoDB" id="773317at2"/>
<dbReference type="AlphaFoldDB" id="A0A5B8W7D2"/>
<dbReference type="InterPro" id="IPR038186">
    <property type="entry name" value="CHAD_dom_sf"/>
</dbReference>
<gene>
    <name evidence="2" type="ORF">FSB76_23665</name>
</gene>
<evidence type="ECO:0000313" key="3">
    <source>
        <dbReference type="Proteomes" id="UP000321362"/>
    </source>
</evidence>
<accession>A0A5B8W7D2</accession>
<dbReference type="Gene3D" id="1.40.20.10">
    <property type="entry name" value="CHAD domain"/>
    <property type="match status" value="1"/>
</dbReference>
<evidence type="ECO:0000259" key="1">
    <source>
        <dbReference type="SMART" id="SM00880"/>
    </source>
</evidence>
<feature type="domain" description="CHAD" evidence="1">
    <location>
        <begin position="9"/>
        <end position="247"/>
    </location>
</feature>
<evidence type="ECO:0000313" key="2">
    <source>
        <dbReference type="EMBL" id="QEC78802.1"/>
    </source>
</evidence>
<dbReference type="Pfam" id="PF05235">
    <property type="entry name" value="CHAD"/>
    <property type="match status" value="1"/>
</dbReference>
<proteinExistence type="predicted"/>
<dbReference type="Proteomes" id="UP000321362">
    <property type="component" value="Chromosome"/>
</dbReference>
<protein>
    <submittedName>
        <fullName evidence="2">CHAD domain-containing protein</fullName>
    </submittedName>
</protein>
<dbReference type="PANTHER" id="PTHR39339">
    <property type="entry name" value="SLR1444 PROTEIN"/>
    <property type="match status" value="1"/>
</dbReference>
<organism evidence="2 3">
    <name type="scientific">Mucilaginibacter ginsenosidivorax</name>
    <dbReference type="NCBI Taxonomy" id="862126"/>
    <lineage>
        <taxon>Bacteria</taxon>
        <taxon>Pseudomonadati</taxon>
        <taxon>Bacteroidota</taxon>
        <taxon>Sphingobacteriia</taxon>
        <taxon>Sphingobacteriales</taxon>
        <taxon>Sphingobacteriaceae</taxon>
        <taxon>Mucilaginibacter</taxon>
    </lineage>
</organism>
<dbReference type="SMART" id="SM00880">
    <property type="entry name" value="CHAD"/>
    <property type="match status" value="1"/>
</dbReference>
<dbReference type="PANTHER" id="PTHR39339:SF1">
    <property type="entry name" value="CHAD DOMAIN-CONTAINING PROTEIN"/>
    <property type="match status" value="1"/>
</dbReference>
<reference evidence="2 3" key="1">
    <citation type="journal article" date="2013" name="J. Microbiol.">
        <title>Mucilaginibacter ginsenosidivorax sp. nov., with ginsenoside converting activity isolated from sediment.</title>
        <authorList>
            <person name="Kim J.K."/>
            <person name="Choi T.E."/>
            <person name="Liu Q.M."/>
            <person name="Park H.Y."/>
            <person name="Yi T.H."/>
            <person name="Yoon M.H."/>
            <person name="Kim S.C."/>
            <person name="Im W.T."/>
        </authorList>
    </citation>
    <scope>NUCLEOTIDE SEQUENCE [LARGE SCALE GENOMIC DNA]</scope>
    <source>
        <strain evidence="2 3">KHI28</strain>
    </source>
</reference>
<dbReference type="KEGG" id="mgk:FSB76_23665"/>
<sequence>MKKKDEKKYMEREWHSMTHHLKDFIKTGNQESLHHFRTGVKKLRAFFTLIESTKKGHTSTKLFKPVREIFKQAGHVRNAYMNIQLAKGQQVVQIDFIQGQEQSLKTLAEQFRADGIQYLVTLHKVRRKLKERIPKLKNLHIGLYYEHQLETIATGLQKHSFAEDLHTCRKQIKMLIYNYHLVKPNLDRAFNEDYLEQVQNAVGNWHDNSVTMELFTAEATDGETAVALLKKQAVQLKRRVTKLLKGFYDRATTVTELPLEQVS</sequence>